<sequence>MEFDSRLLEVKAALEQSEVKMGVKLKSFVFSTSEGTKNQINLLVESLSKIKLMANSDEEDKRRFHLFLLVNTELPVSNILEEDRDWCHLIGRCPKLSAFTYFIIVHRLELFPLMAETILHAPNKLSEALLAVFTDFVKHISDPYDELNALRVILTSVYKKLSYKISLQSCNAKLIKQFQEILLIFKKPSQLTAQKLVSWSSVEQHKYYGFLVLNLISLLLECTKFSFEKTSAEDSLPESLNNLYGFSSFKVSSKVAEEDENEISECYEVIVAISKTFLQEKISSIVFLDWCEVDITETKTLQRLVGEKIYICREALTAALDSKLSSKNLKNSLKDLTYCLSHLEIKPLSLAEEMKEMNFKQLLLKFDETVKTNSREDSSRVLQTILKREEAHLEPVEIMKVLNKAAVNMKYEDIKLLIHTYNPKSSQSMEESFSQLQKTIFESVRNLQVDEQVSLLEEYLVAYGDSQPYNKQSINFDEKLVEVFNKFVSSDLSSSESLFLSDIVFLSFYSIGDVVVKILMESLQNTNYIKDMVPILKALRPSLQSIQSLSLENKLKIISKISEDSEKVKSTLEQSHKDLLLDLLHILIFDEDTKQNAAKRSNLLDLVNYLIDESVIERNTFYVEVVLNNIYLSPNTSNATVNFLLQMLFKALVESSDESLEIEINAVVIQLAQLLEKIRWDPKNFASWRTAMVSNLVCLISSIVKKFSSQLLADPKKSAWMKSYLKTFSVQTQFLFSPEILPPSSIAASVSHGKEPNAFVLALNAMYNDKFDLSVLSKISKIEMAWALFSTLSTSCDEEWNLFSLTLSRNKLFNGESALLIFNLLVNSFLVGIYTLEMKLGEDNTQSRPLTNCCQYALVNLNSFIMNFLLKHLLTLSTSKKVHCFRKLALLLQTVPAKIRSQIAISYLKLLISFIPHLVDSIDSSASAVLFTEIVYNAICNFDLETRQLIAKKAESYLRKEAPAVFS</sequence>
<keyword evidence="2" id="KW-1185">Reference proteome</keyword>
<reference evidence="1" key="1">
    <citation type="submission" date="2021-12" db="EMBL/GenBank/DDBJ databases">
        <authorList>
            <person name="King R."/>
        </authorList>
    </citation>
    <scope>NUCLEOTIDE SEQUENCE</scope>
</reference>
<evidence type="ECO:0000313" key="2">
    <source>
        <dbReference type="Proteomes" id="UP001152759"/>
    </source>
</evidence>
<proteinExistence type="predicted"/>
<name>A0A9P0AAF1_BEMTA</name>
<organism evidence="1 2">
    <name type="scientific">Bemisia tabaci</name>
    <name type="common">Sweetpotato whitefly</name>
    <name type="synonym">Aleurodes tabaci</name>
    <dbReference type="NCBI Taxonomy" id="7038"/>
    <lineage>
        <taxon>Eukaryota</taxon>
        <taxon>Metazoa</taxon>
        <taxon>Ecdysozoa</taxon>
        <taxon>Arthropoda</taxon>
        <taxon>Hexapoda</taxon>
        <taxon>Insecta</taxon>
        <taxon>Pterygota</taxon>
        <taxon>Neoptera</taxon>
        <taxon>Paraneoptera</taxon>
        <taxon>Hemiptera</taxon>
        <taxon>Sternorrhyncha</taxon>
        <taxon>Aleyrodoidea</taxon>
        <taxon>Aleyrodidae</taxon>
        <taxon>Aleyrodinae</taxon>
        <taxon>Bemisia</taxon>
    </lineage>
</organism>
<evidence type="ECO:0000313" key="1">
    <source>
        <dbReference type="EMBL" id="CAH0387217.1"/>
    </source>
</evidence>
<dbReference type="Proteomes" id="UP001152759">
    <property type="component" value="Chromosome 3"/>
</dbReference>
<dbReference type="EMBL" id="OU963864">
    <property type="protein sequence ID" value="CAH0387217.1"/>
    <property type="molecule type" value="Genomic_DNA"/>
</dbReference>
<gene>
    <name evidence="1" type="ORF">BEMITA_LOCUS6258</name>
</gene>
<accession>A0A9P0AAF1</accession>
<protein>
    <submittedName>
        <fullName evidence="1">Uncharacterized protein</fullName>
    </submittedName>
</protein>
<dbReference type="AlphaFoldDB" id="A0A9P0AAF1"/>
<dbReference type="KEGG" id="btab:109030605"/>